<reference evidence="4" key="1">
    <citation type="submission" date="2023-06" db="EMBL/GenBank/DDBJ databases">
        <title>Genome-scale phylogeny and comparative genomics of the fungal order Sordariales.</title>
        <authorList>
            <consortium name="Lawrence Berkeley National Laboratory"/>
            <person name="Hensen N."/>
            <person name="Bonometti L."/>
            <person name="Westerberg I."/>
            <person name="Brannstrom I.O."/>
            <person name="Guillou S."/>
            <person name="Cros-Aarteil S."/>
            <person name="Calhoun S."/>
            <person name="Haridas S."/>
            <person name="Kuo A."/>
            <person name="Mondo S."/>
            <person name="Pangilinan J."/>
            <person name="Riley R."/>
            <person name="LaButti K."/>
            <person name="Andreopoulos B."/>
            <person name="Lipzen A."/>
            <person name="Chen C."/>
            <person name="Yanf M."/>
            <person name="Daum C."/>
            <person name="Ng V."/>
            <person name="Clum A."/>
            <person name="Steindorff A."/>
            <person name="Ohm R."/>
            <person name="Martin F."/>
            <person name="Silar P."/>
            <person name="Natvig D."/>
            <person name="Lalanne C."/>
            <person name="Gautier V."/>
            <person name="Ament-velasquez S.L."/>
            <person name="Kruys A."/>
            <person name="Hutchinson M.I."/>
            <person name="Powell A.J."/>
            <person name="Barry K."/>
            <person name="Miller A.N."/>
            <person name="Grigoriev I.V."/>
            <person name="Debuchy R."/>
            <person name="Gladieux P."/>
            <person name="Thoren M.H."/>
            <person name="Johannesson H."/>
        </authorList>
    </citation>
    <scope>NUCLEOTIDE SEQUENCE</scope>
    <source>
        <strain evidence="4">SMH3187-1</strain>
    </source>
</reference>
<gene>
    <name evidence="4" type="ORF">B0T18DRAFT_454150</name>
</gene>
<dbReference type="PROSITE" id="PS50280">
    <property type="entry name" value="SET"/>
    <property type="match status" value="1"/>
</dbReference>
<dbReference type="InterPro" id="IPR046341">
    <property type="entry name" value="SET_dom_sf"/>
</dbReference>
<organism evidence="4 5">
    <name type="scientific">Schizothecium vesticola</name>
    <dbReference type="NCBI Taxonomy" id="314040"/>
    <lineage>
        <taxon>Eukaryota</taxon>
        <taxon>Fungi</taxon>
        <taxon>Dikarya</taxon>
        <taxon>Ascomycota</taxon>
        <taxon>Pezizomycotina</taxon>
        <taxon>Sordariomycetes</taxon>
        <taxon>Sordariomycetidae</taxon>
        <taxon>Sordariales</taxon>
        <taxon>Schizotheciaceae</taxon>
        <taxon>Schizothecium</taxon>
    </lineage>
</organism>
<evidence type="ECO:0000256" key="1">
    <source>
        <dbReference type="PROSITE-ProRule" id="PRU00339"/>
    </source>
</evidence>
<proteinExistence type="predicted"/>
<evidence type="ECO:0000259" key="3">
    <source>
        <dbReference type="PROSITE" id="PS50280"/>
    </source>
</evidence>
<feature type="repeat" description="TPR" evidence="1">
    <location>
        <begin position="188"/>
        <end position="221"/>
    </location>
</feature>
<dbReference type="InterPro" id="IPR001214">
    <property type="entry name" value="SET_dom"/>
</dbReference>
<feature type="domain" description="SET" evidence="3">
    <location>
        <begin position="333"/>
        <end position="504"/>
    </location>
</feature>
<comment type="caution">
    <text evidence="4">The sequence shown here is derived from an EMBL/GenBank/DDBJ whole genome shotgun (WGS) entry which is preliminary data.</text>
</comment>
<protein>
    <recommendedName>
        <fullName evidence="3">SET domain-containing protein</fullName>
    </recommendedName>
</protein>
<dbReference type="PANTHER" id="PTHR47643">
    <property type="entry name" value="TPR DOMAIN PROTEIN (AFU_ORTHOLOGUE AFUA_5G12710)"/>
    <property type="match status" value="1"/>
</dbReference>
<dbReference type="EMBL" id="JAUKUD010000001">
    <property type="protein sequence ID" value="KAK0754312.1"/>
    <property type="molecule type" value="Genomic_DNA"/>
</dbReference>
<dbReference type="Pfam" id="PF00856">
    <property type="entry name" value="SET"/>
    <property type="match status" value="1"/>
</dbReference>
<dbReference type="Gene3D" id="2.170.270.10">
    <property type="entry name" value="SET domain"/>
    <property type="match status" value="1"/>
</dbReference>
<dbReference type="SUPFAM" id="SSF82199">
    <property type="entry name" value="SET domain"/>
    <property type="match status" value="1"/>
</dbReference>
<name>A0AA40FB07_9PEZI</name>
<evidence type="ECO:0000313" key="4">
    <source>
        <dbReference type="EMBL" id="KAK0754312.1"/>
    </source>
</evidence>
<dbReference type="SMART" id="SM00317">
    <property type="entry name" value="SET"/>
    <property type="match status" value="1"/>
</dbReference>
<accession>A0AA40FB07</accession>
<feature type="compositionally biased region" description="Basic and acidic residues" evidence="2">
    <location>
        <begin position="27"/>
        <end position="44"/>
    </location>
</feature>
<dbReference type="PANTHER" id="PTHR47643:SF2">
    <property type="entry name" value="TPR DOMAIN PROTEIN (AFU_ORTHOLOGUE AFUA_5G12710)"/>
    <property type="match status" value="1"/>
</dbReference>
<dbReference type="InterPro" id="IPR019734">
    <property type="entry name" value="TPR_rpt"/>
</dbReference>
<keyword evidence="1" id="KW-0802">TPR repeat</keyword>
<dbReference type="PROSITE" id="PS50005">
    <property type="entry name" value="TPR"/>
    <property type="match status" value="2"/>
</dbReference>
<dbReference type="SMART" id="SM00028">
    <property type="entry name" value="TPR"/>
    <property type="match status" value="2"/>
</dbReference>
<dbReference type="Proteomes" id="UP001172155">
    <property type="component" value="Unassembled WGS sequence"/>
</dbReference>
<sequence length="661" mass="71644">MAVAPLSSGSEAGEAKERNGAVPAKRLTKEQLLETHKGHLKKQDLSPNAPRPVKQPILAEAYPASTKSIREVELVPLSALCVETHHRGQGIIVRIASPPFFGAGAVSIVEDEHGNADKLAIYNQGDISILSGVPEGCVVAVKEPYYKYNGSDNDYMICVDHPSDVILLRFTDPIIPEPLRLGSVLKTAEDWKKAGDTAFLEKDFSTAVFCYSESLEIEPSPGVFSKRSSTNLLLGRYDAALTDALASRTNATSDWKAYFNAGRAAYGLCDYPTSIVHLREALSLNPTAANVRKEHDRCLTRLHEAETGAYDFLAMHALLSPTTVHLDRASFTRRTVIRSSPHHGRGLFAAEPIPAGALVFAEKAAFMPNQYDPSRAAAALYALTVRQLLSNPSVASSVLALYPGSDLPLPDLPGGTLIDGIPLVDVFLTEGIRQKNCFSAPLSTLSDTKLTTPATAAAKGLWLHAAAMNHACVPNTLRSFLGDILISRATRDIPAGAELFQAYVPVKPDPAERSALYETAWGFQCGCALCEREGRSPEAARARRRELLAQVERACTRQQPGAGVVVPDSVIRGVERALRLLEEAHEGDVFDEPGVLPRLMLVYPCNWLVGAYKGRKNWRKVARYAKRVVRNFGFSGVPLEEEGEKGWDPRGLFTAGGSEGG</sequence>
<evidence type="ECO:0000256" key="2">
    <source>
        <dbReference type="SAM" id="MobiDB-lite"/>
    </source>
</evidence>
<dbReference type="InterPro" id="IPR053209">
    <property type="entry name" value="Gramillin-biosynth_MTr"/>
</dbReference>
<feature type="region of interest" description="Disordered" evidence="2">
    <location>
        <begin position="1"/>
        <end position="54"/>
    </location>
</feature>
<keyword evidence="5" id="KW-1185">Reference proteome</keyword>
<dbReference type="CDD" id="cd20071">
    <property type="entry name" value="SET_SMYD"/>
    <property type="match status" value="1"/>
</dbReference>
<dbReference type="InterPro" id="IPR011990">
    <property type="entry name" value="TPR-like_helical_dom_sf"/>
</dbReference>
<evidence type="ECO:0000313" key="5">
    <source>
        <dbReference type="Proteomes" id="UP001172155"/>
    </source>
</evidence>
<dbReference type="SUPFAM" id="SSF48452">
    <property type="entry name" value="TPR-like"/>
    <property type="match status" value="1"/>
</dbReference>
<dbReference type="AlphaFoldDB" id="A0AA40FB07"/>
<feature type="repeat" description="TPR" evidence="1">
    <location>
        <begin position="255"/>
        <end position="288"/>
    </location>
</feature>
<dbReference type="Gene3D" id="1.25.40.10">
    <property type="entry name" value="Tetratricopeptide repeat domain"/>
    <property type="match status" value="1"/>
</dbReference>